<evidence type="ECO:0000313" key="3">
    <source>
        <dbReference type="Proteomes" id="UP000635606"/>
    </source>
</evidence>
<accession>A0A8J4EF59</accession>
<proteinExistence type="predicted"/>
<keyword evidence="3" id="KW-1185">Reference proteome</keyword>
<sequence length="94" mass="10800">MNQQTRDRVDTAAIGLIRPDRVGAPAPHTRIRRFTTAAWLVATGTQFAVWAMIIMVTLDWENPWWLWTFIPGALVTAAVYRLTELDLQSRGRKY</sequence>
<dbReference type="AlphaFoldDB" id="A0A8J4EF59"/>
<evidence type="ECO:0008006" key="4">
    <source>
        <dbReference type="Google" id="ProtNLM"/>
    </source>
</evidence>
<protein>
    <recommendedName>
        <fullName evidence="4">2TM domain-containing protein</fullName>
    </recommendedName>
</protein>
<gene>
    <name evidence="2" type="ORF">Voc01_072600</name>
</gene>
<dbReference type="EMBL" id="BOPH01000098">
    <property type="protein sequence ID" value="GIJ72343.1"/>
    <property type="molecule type" value="Genomic_DNA"/>
</dbReference>
<dbReference type="Proteomes" id="UP000635606">
    <property type="component" value="Unassembled WGS sequence"/>
</dbReference>
<evidence type="ECO:0000256" key="1">
    <source>
        <dbReference type="SAM" id="Phobius"/>
    </source>
</evidence>
<evidence type="ECO:0000313" key="2">
    <source>
        <dbReference type="EMBL" id="GIJ72343.1"/>
    </source>
</evidence>
<keyword evidence="1" id="KW-0472">Membrane</keyword>
<comment type="caution">
    <text evidence="2">The sequence shown here is derived from an EMBL/GenBank/DDBJ whole genome shotgun (WGS) entry which is preliminary data.</text>
</comment>
<feature type="transmembrane region" description="Helical" evidence="1">
    <location>
        <begin position="37"/>
        <end position="58"/>
    </location>
</feature>
<name>A0A8J4EF59_9ACTN</name>
<reference evidence="2" key="1">
    <citation type="submission" date="2021-01" db="EMBL/GenBank/DDBJ databases">
        <title>Whole genome shotgun sequence of Virgisporangium ochraceum NBRC 16418.</title>
        <authorList>
            <person name="Komaki H."/>
            <person name="Tamura T."/>
        </authorList>
    </citation>
    <scope>NUCLEOTIDE SEQUENCE</scope>
    <source>
        <strain evidence="2">NBRC 16418</strain>
    </source>
</reference>
<keyword evidence="1" id="KW-1133">Transmembrane helix</keyword>
<feature type="transmembrane region" description="Helical" evidence="1">
    <location>
        <begin position="64"/>
        <end position="83"/>
    </location>
</feature>
<organism evidence="2 3">
    <name type="scientific">Virgisporangium ochraceum</name>
    <dbReference type="NCBI Taxonomy" id="65505"/>
    <lineage>
        <taxon>Bacteria</taxon>
        <taxon>Bacillati</taxon>
        <taxon>Actinomycetota</taxon>
        <taxon>Actinomycetes</taxon>
        <taxon>Micromonosporales</taxon>
        <taxon>Micromonosporaceae</taxon>
        <taxon>Virgisporangium</taxon>
    </lineage>
</organism>
<dbReference type="RefSeq" id="WP_203932186.1">
    <property type="nucleotide sequence ID" value="NZ_BOPH01000098.1"/>
</dbReference>
<keyword evidence="1" id="KW-0812">Transmembrane</keyword>